<organism evidence="1 2">
    <name type="scientific">Kribbella solani</name>
    <dbReference type="NCBI Taxonomy" id="236067"/>
    <lineage>
        <taxon>Bacteria</taxon>
        <taxon>Bacillati</taxon>
        <taxon>Actinomycetota</taxon>
        <taxon>Actinomycetes</taxon>
        <taxon>Propionibacteriales</taxon>
        <taxon>Kribbellaceae</taxon>
        <taxon>Kribbella</taxon>
    </lineage>
</organism>
<accession>A0A841DQD1</accession>
<sequence length="62" mass="6726">MAEPSKPIRYSWLGRPWPVCTAYTLELVTTTDVYPSCHGMPGTFATTWTAPVAGDSVTSFAT</sequence>
<dbReference type="AlphaFoldDB" id="A0A841DQD1"/>
<comment type="caution">
    <text evidence="1">The sequence shown here is derived from an EMBL/GenBank/DDBJ whole genome shotgun (WGS) entry which is preliminary data.</text>
</comment>
<evidence type="ECO:0000313" key="2">
    <source>
        <dbReference type="Proteomes" id="UP000558997"/>
    </source>
</evidence>
<proteinExistence type="predicted"/>
<keyword evidence="2" id="KW-1185">Reference proteome</keyword>
<dbReference type="EMBL" id="JACHNF010000001">
    <property type="protein sequence ID" value="MBB5980111.1"/>
    <property type="molecule type" value="Genomic_DNA"/>
</dbReference>
<protein>
    <submittedName>
        <fullName evidence="1">Uncharacterized protein</fullName>
    </submittedName>
</protein>
<evidence type="ECO:0000313" key="1">
    <source>
        <dbReference type="EMBL" id="MBB5980111.1"/>
    </source>
</evidence>
<reference evidence="1 2" key="1">
    <citation type="submission" date="2020-08" db="EMBL/GenBank/DDBJ databases">
        <title>Sequencing the genomes of 1000 actinobacteria strains.</title>
        <authorList>
            <person name="Klenk H.-P."/>
        </authorList>
    </citation>
    <scope>NUCLEOTIDE SEQUENCE [LARGE SCALE GENOMIC DNA]</scope>
    <source>
        <strain evidence="1 2">DSM 17294</strain>
    </source>
</reference>
<dbReference type="RefSeq" id="WP_184835592.1">
    <property type="nucleotide sequence ID" value="NZ_JACHNF010000001.1"/>
</dbReference>
<name>A0A841DQD1_9ACTN</name>
<gene>
    <name evidence="1" type="ORF">HDA44_003452</name>
</gene>
<dbReference type="Proteomes" id="UP000558997">
    <property type="component" value="Unassembled WGS sequence"/>
</dbReference>